<evidence type="ECO:0000313" key="3">
    <source>
        <dbReference type="EMBL" id="NNM71054.1"/>
    </source>
</evidence>
<proteinExistence type="predicted"/>
<feature type="region of interest" description="Disordered" evidence="1">
    <location>
        <begin position="233"/>
        <end position="355"/>
    </location>
</feature>
<accession>A0A849I0G1</accession>
<feature type="compositionally biased region" description="Low complexity" evidence="1">
    <location>
        <begin position="291"/>
        <end position="309"/>
    </location>
</feature>
<evidence type="ECO:0000313" key="4">
    <source>
        <dbReference type="Proteomes" id="UP000564885"/>
    </source>
</evidence>
<protein>
    <submittedName>
        <fullName evidence="3">Extensin</fullName>
    </submittedName>
</protein>
<feature type="domain" description="Extensin-like C-terminal" evidence="2">
    <location>
        <begin position="39"/>
        <end position="219"/>
    </location>
</feature>
<dbReference type="Proteomes" id="UP000564885">
    <property type="component" value="Unassembled WGS sequence"/>
</dbReference>
<organism evidence="3 4">
    <name type="scientific">Enterovirga aerilata</name>
    <dbReference type="NCBI Taxonomy" id="2730920"/>
    <lineage>
        <taxon>Bacteria</taxon>
        <taxon>Pseudomonadati</taxon>
        <taxon>Pseudomonadota</taxon>
        <taxon>Alphaproteobacteria</taxon>
        <taxon>Hyphomicrobiales</taxon>
        <taxon>Methylobacteriaceae</taxon>
        <taxon>Enterovirga</taxon>
    </lineage>
</organism>
<dbReference type="AlphaFoldDB" id="A0A849I0G1"/>
<evidence type="ECO:0000256" key="1">
    <source>
        <dbReference type="SAM" id="MobiDB-lite"/>
    </source>
</evidence>
<evidence type="ECO:0000259" key="2">
    <source>
        <dbReference type="Pfam" id="PF06904"/>
    </source>
</evidence>
<dbReference type="PROSITE" id="PS51257">
    <property type="entry name" value="PROKAR_LIPOPROTEIN"/>
    <property type="match status" value="1"/>
</dbReference>
<keyword evidence="4" id="KW-1185">Reference proteome</keyword>
<reference evidence="3 4" key="1">
    <citation type="submission" date="2020-04" db="EMBL/GenBank/DDBJ databases">
        <title>Enterovirga sp. isolate from soil.</title>
        <authorList>
            <person name="Chea S."/>
            <person name="Kim D.-U."/>
        </authorList>
    </citation>
    <scope>NUCLEOTIDE SEQUENCE [LARGE SCALE GENOMIC DNA]</scope>
    <source>
        <strain evidence="3 4">DB1703</strain>
    </source>
</reference>
<dbReference type="RefSeq" id="WP_171216560.1">
    <property type="nucleotide sequence ID" value="NZ_JABEPP010000001.1"/>
</dbReference>
<gene>
    <name evidence="3" type="ORF">HJG44_01410</name>
</gene>
<dbReference type="EMBL" id="JABEPP010000001">
    <property type="protein sequence ID" value="NNM71054.1"/>
    <property type="molecule type" value="Genomic_DNA"/>
</dbReference>
<dbReference type="InterPro" id="IPR009683">
    <property type="entry name" value="Extensin-like_C"/>
</dbReference>
<name>A0A849I0G1_9HYPH</name>
<sequence>MRRGYVAFLALTLVGVALVGCGRFGFEQREAWRTQAEEACLAAKLVTPTAYMSRASEIDGPGACGISYPFKVAALADGTVGLSNRLTLGCPIIPEIDAWLNGTVQPAAELYFGTSVAEIRAGSYSCRGRNNRVGAKLSEHAFGNAVDIMSFKLADGRTISVEKGWKGAPDEQDFLREAFVGACRHFTTVLAPGSDIYHYNHFHLDLARHDPRGRRRVCKPMIKFEPRLDPDRAADVPVARPRPAVRPLPQPAEPLEIEDEGEDPYAVSEALPRHGPGPQSRAAASPPPPASRAAAYEMAAPSRAAAAPRQDGPAYRGPAPAPHRDPYAPPAGAPGRPAGAPLVLQPQLHRGTAIY</sequence>
<comment type="caution">
    <text evidence="3">The sequence shown here is derived from an EMBL/GenBank/DDBJ whole genome shotgun (WGS) entry which is preliminary data.</text>
</comment>
<dbReference type="Pfam" id="PF06904">
    <property type="entry name" value="Extensin-like_C"/>
    <property type="match status" value="1"/>
</dbReference>